<gene>
    <name evidence="2" type="ORF">CV102_15165</name>
</gene>
<keyword evidence="1" id="KW-0472">Membrane</keyword>
<evidence type="ECO:0000256" key="1">
    <source>
        <dbReference type="SAM" id="Phobius"/>
    </source>
</evidence>
<dbReference type="AlphaFoldDB" id="A0A8J8Q2E4"/>
<keyword evidence="1" id="KW-0812">Transmembrane</keyword>
<accession>A0A8J8Q2E4</accession>
<proteinExistence type="predicted"/>
<organism evidence="2 3">
    <name type="scientific">Natronococcus pandeyae</name>
    <dbReference type="NCBI Taxonomy" id="2055836"/>
    <lineage>
        <taxon>Archaea</taxon>
        <taxon>Methanobacteriati</taxon>
        <taxon>Methanobacteriota</taxon>
        <taxon>Stenosarchaea group</taxon>
        <taxon>Halobacteria</taxon>
        <taxon>Halobacteriales</taxon>
        <taxon>Natrialbaceae</taxon>
        <taxon>Natronococcus</taxon>
    </lineage>
</organism>
<comment type="caution">
    <text evidence="2">The sequence shown here is derived from an EMBL/GenBank/DDBJ whole genome shotgun (WGS) entry which is preliminary data.</text>
</comment>
<dbReference type="Proteomes" id="UP000766904">
    <property type="component" value="Unassembled WGS sequence"/>
</dbReference>
<feature type="transmembrane region" description="Helical" evidence="1">
    <location>
        <begin position="31"/>
        <end position="52"/>
    </location>
</feature>
<keyword evidence="3" id="KW-1185">Reference proteome</keyword>
<feature type="transmembrane region" description="Helical" evidence="1">
    <location>
        <begin position="7"/>
        <end position="25"/>
    </location>
</feature>
<reference evidence="2" key="1">
    <citation type="submission" date="2017-11" db="EMBL/GenBank/DDBJ databases">
        <authorList>
            <person name="Kajale S.C."/>
            <person name="Sharma A."/>
        </authorList>
    </citation>
    <scope>NUCLEOTIDE SEQUENCE</scope>
    <source>
        <strain evidence="2">LS1_42</strain>
    </source>
</reference>
<evidence type="ECO:0000313" key="2">
    <source>
        <dbReference type="EMBL" id="TYL37677.1"/>
    </source>
</evidence>
<dbReference type="OrthoDB" id="181840at2157"/>
<protein>
    <submittedName>
        <fullName evidence="2">Uncharacterized protein</fullName>
    </submittedName>
</protein>
<name>A0A8J8Q2E4_9EURY</name>
<dbReference type="EMBL" id="PHNJ01000008">
    <property type="protein sequence ID" value="TYL37677.1"/>
    <property type="molecule type" value="Genomic_DNA"/>
</dbReference>
<evidence type="ECO:0000313" key="3">
    <source>
        <dbReference type="Proteomes" id="UP000766904"/>
    </source>
</evidence>
<sequence>MGLERFVRLNLVLVPVLVLVAYLFADYLPLLVLPLGVAYLTFATAICLVWLLSKASLQFRSS</sequence>
<keyword evidence="1" id="KW-1133">Transmembrane helix</keyword>
<dbReference type="RefSeq" id="WP_148858841.1">
    <property type="nucleotide sequence ID" value="NZ_PHNJ01000008.1"/>
</dbReference>